<keyword evidence="2" id="KW-1185">Reference proteome</keyword>
<dbReference type="Proteomes" id="UP000184314">
    <property type="component" value="Unassembled WGS sequence"/>
</dbReference>
<name>A0A1M6MC06_9FLAO</name>
<gene>
    <name evidence="1" type="ORF">SAMN04488007_1522</name>
</gene>
<reference evidence="2" key="1">
    <citation type="submission" date="2016-11" db="EMBL/GenBank/DDBJ databases">
        <authorList>
            <person name="Varghese N."/>
            <person name="Submissions S."/>
        </authorList>
    </citation>
    <scope>NUCLEOTIDE SEQUENCE [LARGE SCALE GENOMIC DNA]</scope>
    <source>
        <strain evidence="2">DSM 16478</strain>
    </source>
</reference>
<sequence>MINYMLKFNVSEISKILDIEKKLIKNWVFLFSEFLSPEASPKKGIEREFNAEDICTLGYISFYWEESPDFENIKFGLNGGGQFEKPFTELATEVTPIFIEYPDDILTRNVWMIGGMATNNNILSLAISYKKAGDILINGGLKAEQNKDLIYPAIFNYRHSVELYLKSVLPNYKDTHNLKNLYRDFKILLKEKSNEDIPTWFENIIIAFDDYDPRGTSFRYGSEVYQRELFVDLVHIKKMMNYLSKSMSNLENLN</sequence>
<organism evidence="1 2">
    <name type="scientific">Maribacter aquivivus</name>
    <dbReference type="NCBI Taxonomy" id="228958"/>
    <lineage>
        <taxon>Bacteria</taxon>
        <taxon>Pseudomonadati</taxon>
        <taxon>Bacteroidota</taxon>
        <taxon>Flavobacteriia</taxon>
        <taxon>Flavobacteriales</taxon>
        <taxon>Flavobacteriaceae</taxon>
        <taxon>Maribacter</taxon>
    </lineage>
</organism>
<protein>
    <recommendedName>
        <fullName evidence="3">HEPN domain-containing protein</fullName>
    </recommendedName>
</protein>
<evidence type="ECO:0000313" key="2">
    <source>
        <dbReference type="Proteomes" id="UP000184314"/>
    </source>
</evidence>
<proteinExistence type="predicted"/>
<accession>A0A1M6MC06</accession>
<dbReference type="EMBL" id="FQZX01000001">
    <property type="protein sequence ID" value="SHJ80974.1"/>
    <property type="molecule type" value="Genomic_DNA"/>
</dbReference>
<evidence type="ECO:0008006" key="3">
    <source>
        <dbReference type="Google" id="ProtNLM"/>
    </source>
</evidence>
<evidence type="ECO:0000313" key="1">
    <source>
        <dbReference type="EMBL" id="SHJ80974.1"/>
    </source>
</evidence>
<dbReference type="AlphaFoldDB" id="A0A1M6MC06"/>
<dbReference type="STRING" id="228958.SAMN04488007_1522"/>
<dbReference type="OrthoDB" id="7833188at2"/>
<dbReference type="RefSeq" id="WP_139251906.1">
    <property type="nucleotide sequence ID" value="NZ_FQZX01000001.1"/>
</dbReference>